<sequence>MEVQEVAFYLDPRVWSATIAFIALVLSQLPPIHKLFRRGKLELDVYEKVGVSHMLGNPNMQLHIILNNSGGKPVTITGINISLMQGNKLIEDIQAKNYIKTPEKNGQVLLTKFKLKPDEEWGHLTSFYNDFSQVDERLCKSITKRVRDEISEKIEQRPKDSTGLVEISDIFKKEIDDFFTAHDIWTTGEYKFNLTIQCADSRDNISKSFRFTLYESDSDELKEQAERYKYGEGICYTPADKNLWLLVKLEESNT</sequence>
<evidence type="ECO:0000313" key="1">
    <source>
        <dbReference type="EMBL" id="ACH64234.1"/>
    </source>
</evidence>
<dbReference type="Proteomes" id="UP000001857">
    <property type="component" value="Chromosome II"/>
</dbReference>
<proteinExistence type="predicted"/>
<dbReference type="KEGG" id="vfm:VFMJ11_A0677"/>
<evidence type="ECO:0000313" key="2">
    <source>
        <dbReference type="Proteomes" id="UP000001857"/>
    </source>
</evidence>
<organism evidence="1 2">
    <name type="scientific">Aliivibrio fischeri (strain MJ11)</name>
    <name type="common">Vibrio fischeri</name>
    <dbReference type="NCBI Taxonomy" id="388396"/>
    <lineage>
        <taxon>Bacteria</taxon>
        <taxon>Pseudomonadati</taxon>
        <taxon>Pseudomonadota</taxon>
        <taxon>Gammaproteobacteria</taxon>
        <taxon>Vibrionales</taxon>
        <taxon>Vibrionaceae</taxon>
        <taxon>Aliivibrio</taxon>
    </lineage>
</organism>
<protein>
    <submittedName>
        <fullName evidence="1">Uncharacterized protein</fullName>
    </submittedName>
</protein>
<name>B5EU58_ALIFM</name>
<dbReference type="RefSeq" id="WP_012535348.1">
    <property type="nucleotide sequence ID" value="NC_011186.1"/>
</dbReference>
<accession>B5EU58</accession>
<gene>
    <name evidence="1" type="ordered locus">VFMJ11_A0677</name>
</gene>
<dbReference type="EMBL" id="CP001133">
    <property type="protein sequence ID" value="ACH64234.1"/>
    <property type="molecule type" value="Genomic_DNA"/>
</dbReference>
<dbReference type="HOGENOM" id="CLU_1026191_0_0_6"/>
<reference evidence="2" key="1">
    <citation type="submission" date="2008-08" db="EMBL/GenBank/DDBJ databases">
        <title>Complete sequence of Vibrio fischeri strain MJ11.</title>
        <authorList>
            <person name="Mandel M.J."/>
            <person name="Stabb E.V."/>
            <person name="Ruby E.G."/>
            <person name="Ferriera S."/>
            <person name="Johnson J."/>
            <person name="Kravitz S."/>
            <person name="Beeson K."/>
            <person name="Sutton G."/>
            <person name="Rogers Y.-H."/>
            <person name="Friedman R."/>
            <person name="Frazier M."/>
            <person name="Venter J.C."/>
        </authorList>
    </citation>
    <scope>NUCLEOTIDE SEQUENCE [LARGE SCALE GENOMIC DNA]</scope>
    <source>
        <strain evidence="2">MJ11</strain>
    </source>
</reference>
<reference evidence="1 2" key="2">
    <citation type="journal article" date="2009" name="Nature">
        <title>A single regulatory gene is sufficient to alter bacterial host range.</title>
        <authorList>
            <person name="Mandel M.J."/>
            <person name="Wollenberg M.S."/>
            <person name="Stabb E.V."/>
            <person name="Visick K.L."/>
            <person name="Ruby E.G."/>
        </authorList>
    </citation>
    <scope>NUCLEOTIDE SEQUENCE [LARGE SCALE GENOMIC DNA]</scope>
    <source>
        <strain evidence="1 2">MJ11</strain>
    </source>
</reference>
<dbReference type="AlphaFoldDB" id="B5EU58"/>